<feature type="region of interest" description="Disordered" evidence="1">
    <location>
        <begin position="29"/>
        <end position="60"/>
    </location>
</feature>
<gene>
    <name evidence="3" type="ORF">ACFFNX_07765</name>
</gene>
<sequence>MTIGWRRSSRSGHAGDNCVEIAMSTRLNAKSIVAPPSQNRKGPRKDDLTRIQRANPWDRL</sequence>
<dbReference type="InterPro" id="IPR007278">
    <property type="entry name" value="DUF397"/>
</dbReference>
<organism evidence="3 4">
    <name type="scientific">Actinoallomurus acaciae</name>
    <dbReference type="NCBI Taxonomy" id="502577"/>
    <lineage>
        <taxon>Bacteria</taxon>
        <taxon>Bacillati</taxon>
        <taxon>Actinomycetota</taxon>
        <taxon>Actinomycetes</taxon>
        <taxon>Streptosporangiales</taxon>
        <taxon>Thermomonosporaceae</taxon>
        <taxon>Actinoallomurus</taxon>
    </lineage>
</organism>
<evidence type="ECO:0000313" key="4">
    <source>
        <dbReference type="Proteomes" id="UP001589627"/>
    </source>
</evidence>
<dbReference type="Pfam" id="PF04149">
    <property type="entry name" value="DUF397"/>
    <property type="match status" value="1"/>
</dbReference>
<feature type="compositionally biased region" description="Basic and acidic residues" evidence="1">
    <location>
        <begin position="44"/>
        <end position="60"/>
    </location>
</feature>
<reference evidence="3 4" key="1">
    <citation type="submission" date="2024-09" db="EMBL/GenBank/DDBJ databases">
        <authorList>
            <person name="Sun Q."/>
            <person name="Mori K."/>
        </authorList>
    </citation>
    <scope>NUCLEOTIDE SEQUENCE [LARGE SCALE GENOMIC DNA]</scope>
    <source>
        <strain evidence="3 4">TBRC 0563</strain>
    </source>
</reference>
<feature type="domain" description="DUF397" evidence="2">
    <location>
        <begin position="4"/>
        <end position="25"/>
    </location>
</feature>
<evidence type="ECO:0000259" key="2">
    <source>
        <dbReference type="Pfam" id="PF04149"/>
    </source>
</evidence>
<dbReference type="RefSeq" id="WP_378197455.1">
    <property type="nucleotide sequence ID" value="NZ_JBHLZP010000038.1"/>
</dbReference>
<dbReference type="EMBL" id="JBHLZP010000038">
    <property type="protein sequence ID" value="MFB9832083.1"/>
    <property type="molecule type" value="Genomic_DNA"/>
</dbReference>
<accession>A0ABV5YBN3</accession>
<comment type="caution">
    <text evidence="3">The sequence shown here is derived from an EMBL/GenBank/DDBJ whole genome shotgun (WGS) entry which is preliminary data.</text>
</comment>
<protein>
    <submittedName>
        <fullName evidence="3">DUF397 domain-containing protein</fullName>
    </submittedName>
</protein>
<name>A0ABV5YBN3_9ACTN</name>
<evidence type="ECO:0000313" key="3">
    <source>
        <dbReference type="EMBL" id="MFB9832083.1"/>
    </source>
</evidence>
<keyword evidence="4" id="KW-1185">Reference proteome</keyword>
<proteinExistence type="predicted"/>
<evidence type="ECO:0000256" key="1">
    <source>
        <dbReference type="SAM" id="MobiDB-lite"/>
    </source>
</evidence>
<dbReference type="Proteomes" id="UP001589627">
    <property type="component" value="Unassembled WGS sequence"/>
</dbReference>